<dbReference type="InterPro" id="IPR057204">
    <property type="entry name" value="DUF7882"/>
</dbReference>
<dbReference type="Pfam" id="PF25355">
    <property type="entry name" value="DUF7882"/>
    <property type="match status" value="1"/>
</dbReference>
<evidence type="ECO:0000313" key="3">
    <source>
        <dbReference type="Proteomes" id="UP001260072"/>
    </source>
</evidence>
<name>A0ABU1FHS5_9MICO</name>
<keyword evidence="3" id="KW-1185">Reference proteome</keyword>
<sequence length="100" mass="10843">MRIELDDDLLAHVALVVFAKLRRNEPMLVSWTDPAGSPAQAWLHPHATIVARHTPGADTSIDRRRAERMMIAANSNLGLRLADDPAHLVAAPDAAKPVPA</sequence>
<dbReference type="EMBL" id="JAVKGS010000001">
    <property type="protein sequence ID" value="MDR5691308.1"/>
    <property type="molecule type" value="Genomic_DNA"/>
</dbReference>
<protein>
    <recommendedName>
        <fullName evidence="1">DUF7882 domain-containing protein</fullName>
    </recommendedName>
</protein>
<evidence type="ECO:0000313" key="2">
    <source>
        <dbReference type="EMBL" id="MDR5691308.1"/>
    </source>
</evidence>
<organism evidence="2 3">
    <name type="scientific">Agromyces indicus</name>
    <dbReference type="NCBI Taxonomy" id="758919"/>
    <lineage>
        <taxon>Bacteria</taxon>
        <taxon>Bacillati</taxon>
        <taxon>Actinomycetota</taxon>
        <taxon>Actinomycetes</taxon>
        <taxon>Micrococcales</taxon>
        <taxon>Microbacteriaceae</taxon>
        <taxon>Agromyces</taxon>
    </lineage>
</organism>
<evidence type="ECO:0000259" key="1">
    <source>
        <dbReference type="Pfam" id="PF25355"/>
    </source>
</evidence>
<reference evidence="3" key="1">
    <citation type="submission" date="2023-07" db="EMBL/GenBank/DDBJ databases">
        <title>Description of three actinobacteria isolated from air of manufacturing shop in a pharmaceutical factory.</title>
        <authorList>
            <person name="Zhang D.-F."/>
        </authorList>
    </citation>
    <scope>NUCLEOTIDE SEQUENCE [LARGE SCALE GENOMIC DNA]</scope>
    <source>
        <strain evidence="3">CCTCC AB 2011122</strain>
    </source>
</reference>
<dbReference type="RefSeq" id="WP_310519933.1">
    <property type="nucleotide sequence ID" value="NZ_BAABBS010000003.1"/>
</dbReference>
<dbReference type="Proteomes" id="UP001260072">
    <property type="component" value="Unassembled WGS sequence"/>
</dbReference>
<feature type="domain" description="DUF7882" evidence="1">
    <location>
        <begin position="2"/>
        <end position="83"/>
    </location>
</feature>
<proteinExistence type="predicted"/>
<gene>
    <name evidence="2" type="ORF">RH861_04445</name>
</gene>
<comment type="caution">
    <text evidence="2">The sequence shown here is derived from an EMBL/GenBank/DDBJ whole genome shotgun (WGS) entry which is preliminary data.</text>
</comment>
<accession>A0ABU1FHS5</accession>